<comment type="catalytic activity">
    <reaction evidence="1">
        <text>Hydrolysis of terminal non-reducing alpha-L-rhamnose residues in alpha-L-rhamnosides.</text>
        <dbReference type="EC" id="3.2.1.40"/>
    </reaction>
</comment>
<dbReference type="Gene3D" id="2.60.420.10">
    <property type="entry name" value="Maltose phosphorylase, domain 3"/>
    <property type="match status" value="1"/>
</dbReference>
<dbReference type="PROSITE" id="PS51257">
    <property type="entry name" value="PROKAR_LIPOPROTEIN"/>
    <property type="match status" value="1"/>
</dbReference>
<feature type="domain" description="Alpha-L-rhamnosidase C-terminal" evidence="7">
    <location>
        <begin position="779"/>
        <end position="855"/>
    </location>
</feature>
<name>A0A3R6EH70_9BACT</name>
<gene>
    <name evidence="8" type="ORF">DW828_11690</name>
</gene>
<dbReference type="InterPro" id="IPR016007">
    <property type="entry name" value="Alpha_rhamnosid"/>
</dbReference>
<evidence type="ECO:0000259" key="5">
    <source>
        <dbReference type="Pfam" id="PF08531"/>
    </source>
</evidence>
<feature type="domain" description="Alpha-L-rhamnosidase six-hairpin glycosidase" evidence="6">
    <location>
        <begin position="449"/>
        <end position="776"/>
    </location>
</feature>
<dbReference type="PIRSF" id="PIRSF010631">
    <property type="entry name" value="A-rhamnsds"/>
    <property type="match status" value="1"/>
</dbReference>
<evidence type="ECO:0000259" key="6">
    <source>
        <dbReference type="Pfam" id="PF17389"/>
    </source>
</evidence>
<dbReference type="Gene3D" id="2.60.40.10">
    <property type="entry name" value="Immunoglobulins"/>
    <property type="match status" value="1"/>
</dbReference>
<dbReference type="InterPro" id="IPR008902">
    <property type="entry name" value="Rhamnosid_concanavalin"/>
</dbReference>
<protein>
    <recommendedName>
        <fullName evidence="2">alpha-L-rhamnosidase</fullName>
        <ecNumber evidence="2">3.2.1.40</ecNumber>
    </recommendedName>
</protein>
<comment type="caution">
    <text evidence="8">The sequence shown here is derived from an EMBL/GenBank/DDBJ whole genome shotgun (WGS) entry which is preliminary data.</text>
</comment>
<evidence type="ECO:0000313" key="8">
    <source>
        <dbReference type="EMBL" id="RHC84179.1"/>
    </source>
</evidence>
<dbReference type="InterPro" id="IPR012341">
    <property type="entry name" value="6hp_glycosidase-like_sf"/>
</dbReference>
<dbReference type="InterPro" id="IPR013783">
    <property type="entry name" value="Ig-like_fold"/>
</dbReference>
<feature type="domain" description="Bacterial alpha-L-rhamnosidase N-terminal" evidence="5">
    <location>
        <begin position="151"/>
        <end position="323"/>
    </location>
</feature>
<dbReference type="EC" id="3.2.1.40" evidence="2"/>
<dbReference type="RefSeq" id="WP_122204545.1">
    <property type="nucleotide sequence ID" value="NZ_QSII01000015.1"/>
</dbReference>
<evidence type="ECO:0000256" key="1">
    <source>
        <dbReference type="ARBA" id="ARBA00001445"/>
    </source>
</evidence>
<dbReference type="GO" id="GO:0030596">
    <property type="term" value="F:alpha-L-rhamnosidase activity"/>
    <property type="evidence" value="ECO:0007669"/>
    <property type="project" value="UniProtKB-EC"/>
</dbReference>
<dbReference type="SUPFAM" id="SSF48208">
    <property type="entry name" value="Six-hairpin glycosidases"/>
    <property type="match status" value="1"/>
</dbReference>
<dbReference type="SUPFAM" id="SSF49785">
    <property type="entry name" value="Galactose-binding domain-like"/>
    <property type="match status" value="1"/>
</dbReference>
<dbReference type="Pfam" id="PF25788">
    <property type="entry name" value="Ig_Rha78A_N"/>
    <property type="match status" value="1"/>
</dbReference>
<dbReference type="Pfam" id="PF08531">
    <property type="entry name" value="Bac_rhamnosid_N"/>
    <property type="match status" value="1"/>
</dbReference>
<dbReference type="InterPro" id="IPR008979">
    <property type="entry name" value="Galactose-bd-like_sf"/>
</dbReference>
<evidence type="ECO:0000259" key="4">
    <source>
        <dbReference type="Pfam" id="PF05592"/>
    </source>
</evidence>
<dbReference type="Pfam" id="PF17389">
    <property type="entry name" value="Bac_rhamnosid6H"/>
    <property type="match status" value="1"/>
</dbReference>
<dbReference type="Pfam" id="PF05592">
    <property type="entry name" value="Bac_rhamnosid"/>
    <property type="match status" value="1"/>
</dbReference>
<organism evidence="8 9">
    <name type="scientific">Parabacteroides merdae</name>
    <dbReference type="NCBI Taxonomy" id="46503"/>
    <lineage>
        <taxon>Bacteria</taxon>
        <taxon>Pseudomonadati</taxon>
        <taxon>Bacteroidota</taxon>
        <taxon>Bacteroidia</taxon>
        <taxon>Bacteroidales</taxon>
        <taxon>Tannerellaceae</taxon>
        <taxon>Parabacteroides</taxon>
    </lineage>
</organism>
<dbReference type="GO" id="GO:0005975">
    <property type="term" value="P:carbohydrate metabolic process"/>
    <property type="evidence" value="ECO:0007669"/>
    <property type="project" value="InterPro"/>
</dbReference>
<evidence type="ECO:0000259" key="7">
    <source>
        <dbReference type="Pfam" id="PF17390"/>
    </source>
</evidence>
<dbReference type="Pfam" id="PF17390">
    <property type="entry name" value="Bac_rhamnosid_C"/>
    <property type="match status" value="1"/>
</dbReference>
<sequence>MVKKNTLLICSLAFFSLMGCKGKNELTVPVNLRTEYLREPIGLDTKSPRFTWEYKGSEKNFLASRSEIRIGTSPDNLQPYTDNMTLEPHTRYYWNVTVWDQDGDICETSETATFETAKFKSSDWSGKWITDSHDKEFEPAPMFRKAFTLGKEIEEARVYVAAAGYYDLFINGKRVGENYLDPGYTHFDKRILYVTHDVTSLLKPGGNAIATVLGNGWHNVQSKAVWNFETARWRNRPRMLCELRLRYTDGTTEVIATDESWRTATGPYTYNNIYSGDKYDATLEENGWNAEGFDDSKWDPVQVTEAPAPLLAAQQMPGIRITEELQPVSMKKFSDKLYVFSFEKNFAGLSRLKVKGAPGTRITLKHGELLKTDGRLEQGNIDVYYHPVKPGEVFQMDVFTLKGTGEEEIFMPSFAYHGFQHVEVESSAPVVLTKESLTGLFMHTAVEPVGSFSCSDPLLNKIWKATMEAYRSNLHSIPTDCPQREKNGWTADAHVAIDLGLLGFDAITLYEKWMNDFIDNQREAGEISGIIPSSGWGYGEWPGPVWDAAMFIIPNALYNYYGETRSIENLYPTMLRYLDYLKAKEKDGGYLTFGLGDWVYWKSTTNNTYTSTAYYYLDYTLMARFAGLLGKDAAPYRQRADELKALVNRKFFNPETGVYAEGTQTAQAIALYLGIVPEGKEQLVADKLCEVVRANNHFLDFGLLGSKSVPAMLTRYGYVEDAMKMITKTEAPSWGYWVETMGYTTLPETWTLSPEFRDASLNHVFMGDVSAWMMNQLAGINYDAVEPGFRHILIAPHFVERVDWAKGEYHSVRGLISSEWKREGGKVTLTVTIPSGCTADIRVGDKTETVGSGTHVKTY</sequence>
<dbReference type="Gene3D" id="2.60.120.260">
    <property type="entry name" value="Galactose-binding domain-like"/>
    <property type="match status" value="2"/>
</dbReference>
<dbReference type="InterPro" id="IPR035396">
    <property type="entry name" value="Bac_rhamnosid6H"/>
</dbReference>
<dbReference type="InterPro" id="IPR013737">
    <property type="entry name" value="Bac_rhamnosid_N"/>
</dbReference>
<dbReference type="InterPro" id="IPR035398">
    <property type="entry name" value="Bac_rhamnosid_C"/>
</dbReference>
<keyword evidence="3 8" id="KW-0378">Hydrolase</keyword>
<evidence type="ECO:0000313" key="9">
    <source>
        <dbReference type="Proteomes" id="UP000286260"/>
    </source>
</evidence>
<evidence type="ECO:0000256" key="2">
    <source>
        <dbReference type="ARBA" id="ARBA00012652"/>
    </source>
</evidence>
<reference evidence="8 9" key="1">
    <citation type="submission" date="2018-08" db="EMBL/GenBank/DDBJ databases">
        <title>A genome reference for cultivated species of the human gut microbiota.</title>
        <authorList>
            <person name="Zou Y."/>
            <person name="Xue W."/>
            <person name="Luo G."/>
        </authorList>
    </citation>
    <scope>NUCLEOTIDE SEQUENCE [LARGE SCALE GENOMIC DNA]</scope>
    <source>
        <strain evidence="8 9">AM34-17</strain>
    </source>
</reference>
<accession>A0A3R6EH70</accession>
<dbReference type="PANTHER" id="PTHR33307:SF6">
    <property type="entry name" value="ALPHA-RHAMNOSIDASE (EUROFUNG)-RELATED"/>
    <property type="match status" value="1"/>
</dbReference>
<feature type="domain" description="Alpha-L-rhamnosidase concanavalin-like" evidence="4">
    <location>
        <begin position="332"/>
        <end position="443"/>
    </location>
</feature>
<dbReference type="InterPro" id="IPR008928">
    <property type="entry name" value="6-hairpin_glycosidase_sf"/>
</dbReference>
<dbReference type="Proteomes" id="UP000286260">
    <property type="component" value="Unassembled WGS sequence"/>
</dbReference>
<dbReference type="PANTHER" id="PTHR33307">
    <property type="entry name" value="ALPHA-RHAMNOSIDASE (EUROFUNG)"/>
    <property type="match status" value="1"/>
</dbReference>
<evidence type="ECO:0000256" key="3">
    <source>
        <dbReference type="ARBA" id="ARBA00022801"/>
    </source>
</evidence>
<dbReference type="AlphaFoldDB" id="A0A3R6EH70"/>
<dbReference type="EMBL" id="QSII01000015">
    <property type="protein sequence ID" value="RHC84179.1"/>
    <property type="molecule type" value="Genomic_DNA"/>
</dbReference>
<dbReference type="Gene3D" id="1.50.10.10">
    <property type="match status" value="1"/>
</dbReference>
<proteinExistence type="predicted"/>